<sequence length="748" mass="85705">MKKIRIRVKHLLAIIAGILVTVIFIVPNALMTFAETIGDRDMEASKVFYKRYINLFPYGSRKDEALYNLASSLIPSESFDSRFRFYAGGMSSGGPVITDDMVQNAVNYYNQILKEYKNSKFYSLAYNNLLDLYMMSGRYKEAKELILQGSKSQNKELSIISSEYSMIYNIIDKKYNEAINTGMESIERGENDPDIHMLLGNAYLYDGNTGEALKYYKKAQDLAKWEKDNSHTELSMLSHTGSYFDKIDIINKINGGYSGSSSIEGKVTINGSPAPYVYVYLKDEKDGRLNAMGDEGSCINAVTDFEGRYIIPGLPEGNYTLGIGVSAFNIGNTVFQTTSEGYFHLKEGENKKIDFSFAKPMNVIKPEGTISPADGKVEIEWERVGGAAYYHVYLIQFEDLEKREGSYAAFSPGDKIKDTKYVMDINKVNMGTYGFMMDDDGILNPQAYIGSFYPGSLVPFYINAYDSRGKLITSSKTIKLNLKDMTAISISENSLTESDRLILERKPEEAIESYEMDLEKNPDDTHAMMVLSKLYSIGTRRKYINGQGEITEGRNIDRATELIDRLYDITGDVYYLKASLSGHFTETPEDYKRAVEGYEKIPSYYLETDDYGKMAQMYLALRDYKKAEECFDRIYDAYKDTNYFDLAPVVLSIYFEDYDKSIEFLDMLDLRLYKIDNGYMRQGILALKYENKDSEEYKRFKEALDIILSSKADKEYKNHYKDIYEYMDSPVLKDLLRQIGSYYYIFED</sequence>
<dbReference type="OrthoDB" id="1947303at2"/>
<comment type="caution">
    <text evidence="4">The sequence shown here is derived from an EMBL/GenBank/DDBJ whole genome shotgun (WGS) entry which is preliminary data.</text>
</comment>
<evidence type="ECO:0000256" key="2">
    <source>
        <dbReference type="ARBA" id="ARBA00022803"/>
    </source>
</evidence>
<dbReference type="STRING" id="36849.OXPF_33480"/>
<evidence type="ECO:0000313" key="5">
    <source>
        <dbReference type="Proteomes" id="UP000050326"/>
    </source>
</evidence>
<dbReference type="Proteomes" id="UP000050326">
    <property type="component" value="Unassembled WGS sequence"/>
</dbReference>
<dbReference type="InterPro" id="IPR013784">
    <property type="entry name" value="Carb-bd-like_fold"/>
</dbReference>
<dbReference type="PANTHER" id="PTHR44943:SF8">
    <property type="entry name" value="TPR REPEAT-CONTAINING PROTEIN MJ0263"/>
    <property type="match status" value="1"/>
</dbReference>
<keyword evidence="5" id="KW-1185">Reference proteome</keyword>
<keyword evidence="1" id="KW-0677">Repeat</keyword>
<dbReference type="SUPFAM" id="SSF49452">
    <property type="entry name" value="Starch-binding domain-like"/>
    <property type="match status" value="1"/>
</dbReference>
<dbReference type="Gene3D" id="1.25.40.10">
    <property type="entry name" value="Tetratricopeptide repeat domain"/>
    <property type="match status" value="3"/>
</dbReference>
<evidence type="ECO:0000256" key="1">
    <source>
        <dbReference type="ARBA" id="ARBA00022737"/>
    </source>
</evidence>
<reference evidence="4 5" key="1">
    <citation type="submission" date="2015-09" db="EMBL/GenBank/DDBJ databases">
        <title>Genome sequence of Oxobacter pfennigii DSM 3222.</title>
        <authorList>
            <person name="Poehlein A."/>
            <person name="Bengelsdorf F.R."/>
            <person name="Schiel-Bengelsdorf B."/>
            <person name="Duerre P."/>
            <person name="Daniel R."/>
        </authorList>
    </citation>
    <scope>NUCLEOTIDE SEQUENCE [LARGE SCALE GENOMIC DNA]</scope>
    <source>
        <strain evidence="4 5">DSM 3222</strain>
    </source>
</reference>
<evidence type="ECO:0000313" key="4">
    <source>
        <dbReference type="EMBL" id="KPU43098.1"/>
    </source>
</evidence>
<dbReference type="Pfam" id="PF13181">
    <property type="entry name" value="TPR_8"/>
    <property type="match status" value="1"/>
</dbReference>
<keyword evidence="2 3" id="KW-0802">TPR repeat</keyword>
<dbReference type="InterPro" id="IPR019734">
    <property type="entry name" value="TPR_rpt"/>
</dbReference>
<dbReference type="PROSITE" id="PS50005">
    <property type="entry name" value="TPR"/>
    <property type="match status" value="1"/>
</dbReference>
<gene>
    <name evidence="4" type="ORF">OXPF_33480</name>
</gene>
<evidence type="ECO:0000256" key="3">
    <source>
        <dbReference type="PROSITE-ProRule" id="PRU00339"/>
    </source>
</evidence>
<dbReference type="RefSeq" id="WP_054876341.1">
    <property type="nucleotide sequence ID" value="NZ_LKET01000043.1"/>
</dbReference>
<feature type="repeat" description="TPR" evidence="3">
    <location>
        <begin position="193"/>
        <end position="226"/>
    </location>
</feature>
<proteinExistence type="predicted"/>
<dbReference type="SUPFAM" id="SSF48452">
    <property type="entry name" value="TPR-like"/>
    <property type="match status" value="1"/>
</dbReference>
<dbReference type="GO" id="GO:0030246">
    <property type="term" value="F:carbohydrate binding"/>
    <property type="evidence" value="ECO:0007669"/>
    <property type="project" value="InterPro"/>
</dbReference>
<dbReference type="InterPro" id="IPR011990">
    <property type="entry name" value="TPR-like_helical_dom_sf"/>
</dbReference>
<name>A0A0P8WL43_9CLOT</name>
<dbReference type="SMART" id="SM00028">
    <property type="entry name" value="TPR"/>
    <property type="match status" value="3"/>
</dbReference>
<dbReference type="InterPro" id="IPR051685">
    <property type="entry name" value="Ycf3/AcsC/BcsC/TPR_MFPF"/>
</dbReference>
<dbReference type="AlphaFoldDB" id="A0A0P8WL43"/>
<dbReference type="EMBL" id="LKET01000043">
    <property type="protein sequence ID" value="KPU43098.1"/>
    <property type="molecule type" value="Genomic_DNA"/>
</dbReference>
<accession>A0A0P8WL43</accession>
<protein>
    <submittedName>
        <fullName evidence="4">Tetratricopeptide repeat protein</fullName>
    </submittedName>
</protein>
<dbReference type="PANTHER" id="PTHR44943">
    <property type="entry name" value="CELLULOSE SYNTHASE OPERON PROTEIN C"/>
    <property type="match status" value="1"/>
</dbReference>
<organism evidence="4 5">
    <name type="scientific">Oxobacter pfennigii</name>
    <dbReference type="NCBI Taxonomy" id="36849"/>
    <lineage>
        <taxon>Bacteria</taxon>
        <taxon>Bacillati</taxon>
        <taxon>Bacillota</taxon>
        <taxon>Clostridia</taxon>
        <taxon>Eubacteriales</taxon>
        <taxon>Clostridiaceae</taxon>
        <taxon>Oxobacter</taxon>
    </lineage>
</organism>